<evidence type="ECO:0000313" key="5">
    <source>
        <dbReference type="Proteomes" id="UP000327013"/>
    </source>
</evidence>
<dbReference type="OrthoDB" id="248923at2759"/>
<dbReference type="Pfam" id="PF00069">
    <property type="entry name" value="Pkinase"/>
    <property type="match status" value="1"/>
</dbReference>
<dbReference type="InterPro" id="IPR047173">
    <property type="entry name" value="STRAD_A/B-like"/>
</dbReference>
<evidence type="ECO:0000256" key="2">
    <source>
        <dbReference type="SAM" id="Coils"/>
    </source>
</evidence>
<gene>
    <name evidence="4" type="ORF">FH972_014818</name>
</gene>
<dbReference type="Gene3D" id="1.10.510.10">
    <property type="entry name" value="Transferase(Phosphotransferase) domain 1"/>
    <property type="match status" value="1"/>
</dbReference>
<protein>
    <recommendedName>
        <fullName evidence="3">Protein kinase domain-containing protein</fullName>
    </recommendedName>
</protein>
<dbReference type="GO" id="GO:1902456">
    <property type="term" value="P:regulation of stomatal opening"/>
    <property type="evidence" value="ECO:0007669"/>
    <property type="project" value="TreeGrafter"/>
</dbReference>
<feature type="domain" description="Protein kinase" evidence="3">
    <location>
        <begin position="1"/>
        <end position="215"/>
    </location>
</feature>
<feature type="coiled-coil region" evidence="2">
    <location>
        <begin position="357"/>
        <end position="384"/>
    </location>
</feature>
<dbReference type="GO" id="GO:0004672">
    <property type="term" value="F:protein kinase activity"/>
    <property type="evidence" value="ECO:0007669"/>
    <property type="project" value="InterPro"/>
</dbReference>
<sequence>MAHEEEEPKKILDEDSDHAVYRAICLPMNSMVAAIKSQPDLENVGPENANLWAVTPFNSSGSLQSIISSSFPDGLYEPCIAIVLKQTLSVLSNIHSEGFFHGDIKAGNILIDSNGSVKLASSSLMLTHDAAGAPYWMAPEVINSHSNGNFGFKVDIWSFGITALELARGRPPLSHLPPSNHNNFSKAFKDMVASCLHQDPSKRPSAKTLLRHSFFKNCMSSDFLVKNVLQGLPPSTAENRRSGGEATLEGLVALRRGLGEQRETVNNLIDLEMRKEQKMPSDSARRVISGWNFNEERFELDPVFPTESATIIEDKGGELGESGELIHSDQTENRRREAMMNDLYDWKLSLYVQMVSVENLIFQLRDKEEKAKDIERQRVELEDEKEWNLKKLEMDLEDL</sequence>
<keyword evidence="5" id="KW-1185">Reference proteome</keyword>
<dbReference type="InterPro" id="IPR000719">
    <property type="entry name" value="Prot_kinase_dom"/>
</dbReference>
<name>A0A5N6RAW3_9ROSI</name>
<dbReference type="Proteomes" id="UP000327013">
    <property type="component" value="Chromosome 6"/>
</dbReference>
<dbReference type="InterPro" id="IPR008271">
    <property type="entry name" value="Ser/Thr_kinase_AS"/>
</dbReference>
<dbReference type="GO" id="GO:0005524">
    <property type="term" value="F:ATP binding"/>
    <property type="evidence" value="ECO:0007669"/>
    <property type="project" value="InterPro"/>
</dbReference>
<dbReference type="PROSITE" id="PS00108">
    <property type="entry name" value="PROTEIN_KINASE_ST"/>
    <property type="match status" value="1"/>
</dbReference>
<dbReference type="PANTHER" id="PTHR48014:SF7">
    <property type="entry name" value="SERINE_THREONINE-PROTEIN KINASE BLUS1"/>
    <property type="match status" value="1"/>
</dbReference>
<comment type="similarity">
    <text evidence="1">Belongs to the protein kinase superfamily. STE Ser/Thr protein kinase family. STE20 subfamily.</text>
</comment>
<dbReference type="SUPFAM" id="SSF56112">
    <property type="entry name" value="Protein kinase-like (PK-like)"/>
    <property type="match status" value="1"/>
</dbReference>
<organism evidence="4 5">
    <name type="scientific">Carpinus fangiana</name>
    <dbReference type="NCBI Taxonomy" id="176857"/>
    <lineage>
        <taxon>Eukaryota</taxon>
        <taxon>Viridiplantae</taxon>
        <taxon>Streptophyta</taxon>
        <taxon>Embryophyta</taxon>
        <taxon>Tracheophyta</taxon>
        <taxon>Spermatophyta</taxon>
        <taxon>Magnoliopsida</taxon>
        <taxon>eudicotyledons</taxon>
        <taxon>Gunneridae</taxon>
        <taxon>Pentapetalae</taxon>
        <taxon>rosids</taxon>
        <taxon>fabids</taxon>
        <taxon>Fagales</taxon>
        <taxon>Betulaceae</taxon>
        <taxon>Carpinus</taxon>
    </lineage>
</organism>
<evidence type="ECO:0000256" key="1">
    <source>
        <dbReference type="ARBA" id="ARBA00008874"/>
    </source>
</evidence>
<keyword evidence="2" id="KW-0175">Coiled coil</keyword>
<dbReference type="PROSITE" id="PS50011">
    <property type="entry name" value="PROTEIN_KINASE_DOM"/>
    <property type="match status" value="1"/>
</dbReference>
<evidence type="ECO:0000259" key="3">
    <source>
        <dbReference type="PROSITE" id="PS50011"/>
    </source>
</evidence>
<dbReference type="PANTHER" id="PTHR48014">
    <property type="entry name" value="SERINE/THREONINE-PROTEIN KINASE FRAY2"/>
    <property type="match status" value="1"/>
</dbReference>
<accession>A0A5N6RAW3</accession>
<dbReference type="AlphaFoldDB" id="A0A5N6RAW3"/>
<proteinExistence type="inferred from homology"/>
<dbReference type="SMART" id="SM00220">
    <property type="entry name" value="S_TKc"/>
    <property type="match status" value="1"/>
</dbReference>
<dbReference type="EMBL" id="CM017326">
    <property type="protein sequence ID" value="KAE8076153.1"/>
    <property type="molecule type" value="Genomic_DNA"/>
</dbReference>
<dbReference type="InterPro" id="IPR011009">
    <property type="entry name" value="Kinase-like_dom_sf"/>
</dbReference>
<dbReference type="GO" id="GO:0043539">
    <property type="term" value="F:protein serine/threonine kinase activator activity"/>
    <property type="evidence" value="ECO:0007669"/>
    <property type="project" value="InterPro"/>
</dbReference>
<reference evidence="4 5" key="1">
    <citation type="submission" date="2019-06" db="EMBL/GenBank/DDBJ databases">
        <title>A chromosomal-level reference genome of Carpinus fangiana (Coryloideae, Betulaceae).</title>
        <authorList>
            <person name="Yang X."/>
            <person name="Wang Z."/>
            <person name="Zhang L."/>
            <person name="Hao G."/>
            <person name="Liu J."/>
            <person name="Yang Y."/>
        </authorList>
    </citation>
    <scope>NUCLEOTIDE SEQUENCE [LARGE SCALE GENOMIC DNA]</scope>
    <source>
        <strain evidence="4">Cfa_2016G</strain>
        <tissue evidence="4">Leaf</tissue>
    </source>
</reference>
<evidence type="ECO:0000313" key="4">
    <source>
        <dbReference type="EMBL" id="KAE8076153.1"/>
    </source>
</evidence>